<proteinExistence type="inferred from homology"/>
<dbReference type="PROSITE" id="PS51913">
    <property type="entry name" value="HTH_HARE"/>
    <property type="match status" value="1"/>
</dbReference>
<dbReference type="InterPro" id="IPR024811">
    <property type="entry name" value="ASX/ASX-like"/>
</dbReference>
<feature type="compositionally biased region" description="Basic and acidic residues" evidence="10">
    <location>
        <begin position="1118"/>
        <end position="1140"/>
    </location>
</feature>
<feature type="compositionally biased region" description="Low complexity" evidence="10">
    <location>
        <begin position="103"/>
        <end position="122"/>
    </location>
</feature>
<evidence type="ECO:0000256" key="1">
    <source>
        <dbReference type="ARBA" id="ARBA00004123"/>
    </source>
</evidence>
<dbReference type="PANTHER" id="PTHR13578:SF11">
    <property type="entry name" value="POLYCOMB GROUP PROTEIN ASXL2-RELATED"/>
    <property type="match status" value="1"/>
</dbReference>
<name>A0A9F5J5G0_PYTBI</name>
<dbReference type="Proteomes" id="UP000695026">
    <property type="component" value="Unplaced"/>
</dbReference>
<dbReference type="GeneID" id="103054227"/>
<gene>
    <name evidence="14" type="primary">ASXL2</name>
</gene>
<evidence type="ECO:0000256" key="5">
    <source>
        <dbReference type="ARBA" id="ARBA00022771"/>
    </source>
</evidence>
<evidence type="ECO:0000256" key="10">
    <source>
        <dbReference type="SAM" id="MobiDB-lite"/>
    </source>
</evidence>
<feature type="region of interest" description="Disordered" evidence="10">
    <location>
        <begin position="91"/>
        <end position="195"/>
    </location>
</feature>
<reference evidence="14" key="1">
    <citation type="submission" date="2025-08" db="UniProtKB">
        <authorList>
            <consortium name="RefSeq"/>
        </authorList>
    </citation>
    <scope>IDENTIFICATION</scope>
    <source>
        <tissue evidence="14">Liver</tissue>
    </source>
</reference>
<feature type="region of interest" description="Disordered" evidence="10">
    <location>
        <begin position="207"/>
        <end position="263"/>
    </location>
</feature>
<feature type="region of interest" description="Disordered" evidence="10">
    <location>
        <begin position="1115"/>
        <end position="1192"/>
    </location>
</feature>
<feature type="region of interest" description="Disordered" evidence="10">
    <location>
        <begin position="458"/>
        <end position="499"/>
    </location>
</feature>
<dbReference type="PROSITE" id="PS51916">
    <property type="entry name" value="DEUBAD"/>
    <property type="match status" value="1"/>
</dbReference>
<keyword evidence="6" id="KW-0862">Zinc</keyword>
<dbReference type="InterPro" id="IPR026905">
    <property type="entry name" value="ASX-like_PHD"/>
</dbReference>
<dbReference type="GO" id="GO:0045944">
    <property type="term" value="P:positive regulation of transcription by RNA polymerase II"/>
    <property type="evidence" value="ECO:0007669"/>
    <property type="project" value="TreeGrafter"/>
</dbReference>
<evidence type="ECO:0000259" key="12">
    <source>
        <dbReference type="PROSITE" id="PS51916"/>
    </source>
</evidence>
<keyword evidence="5" id="KW-0863">Zinc-finger</keyword>
<evidence type="ECO:0000256" key="8">
    <source>
        <dbReference type="ARBA" id="ARBA00023163"/>
    </source>
</evidence>
<comment type="subcellular location">
    <subcellularLocation>
        <location evidence="1">Nucleus</location>
    </subcellularLocation>
</comment>
<feature type="compositionally biased region" description="Basic residues" evidence="10">
    <location>
        <begin position="166"/>
        <end position="185"/>
    </location>
</feature>
<feature type="region of interest" description="Disordered" evidence="10">
    <location>
        <begin position="515"/>
        <end position="555"/>
    </location>
</feature>
<dbReference type="GO" id="GO:0009887">
    <property type="term" value="P:animal organ morphogenesis"/>
    <property type="evidence" value="ECO:0007669"/>
    <property type="project" value="TreeGrafter"/>
</dbReference>
<feature type="domain" description="HTH HARE-type" evidence="11">
    <location>
        <begin position="11"/>
        <end position="86"/>
    </location>
</feature>
<feature type="region of interest" description="Disordered" evidence="10">
    <location>
        <begin position="680"/>
        <end position="776"/>
    </location>
</feature>
<feature type="compositionally biased region" description="Low complexity" evidence="10">
    <location>
        <begin position="473"/>
        <end position="484"/>
    </location>
</feature>
<dbReference type="GO" id="GO:0003677">
    <property type="term" value="F:DNA binding"/>
    <property type="evidence" value="ECO:0007669"/>
    <property type="project" value="InterPro"/>
</dbReference>
<sequence length="1387" mass="147650">MREKGRKKKGRTWAEAARTVLEKNPNRPMSHKEILQVIQKEGLKEIRSGTSPLACLNAMLHTNSRGDEGIFYKVPGRMGVYTLKKDVPDGLKDLSEGSEESSDIQSDSPTSESSSSSSSDQNSSKEGRKSRWRRKVSARLSQVSSPQPGCPSPSIPPGKVISSSQKHSKKALKQALKQKQRKQQHCRTSVPVSTNHHLLQQHVKVANHSAPAKAGMRPPAWEGKQSDGHSSSPQNSTSSSSPSVKTEPSLPILGKKPFQRSERLHARQLKRTKCAEIDVETPESILVNTNLRALINKHTFMGLPVECQQKLLLLLPEVDRQIGLDGLMKLSSSALNNEFFNSAAQGWKERLSEGEFTPEMQLRLRQELEKEKKVELWKEHFFESYYGQSSGLSLEESKQLTSSILTVQNQAQAGNLAAQLQKCTVVHKAAPDKEQANSLVGPKVQVLPAVTAAAKGEEIEQPKALKPEELVNSSDSSASSQFSSQIPQTLSKTVEEPEGVTPHLACLESLVRQNPSKPKNAAIVGTKPSPEVESQENSAKEAPATGTEQMDTGSRAFKRKSEIPEEALMTPEKQLHVTEKCPTRPPFQGPPQCFPIAPMPKVPPLRIQVSRIQGSPALLSPSQVSPRPPFPIIRRTGARTLADIKARARMARAQRAAAAAEAATAASIAAAAASIVEAIPGPGPGGGKGDDRSSPPSGRPHGATLDMAGSGSRTSPRRFLPSCPAPFSPADSPAPEPAAPSSAARAQLQPAPPAQSRTASSNPGLEATSVSQPAIGNVSCTNPRLLTVPATQDVTASLGSTTDLASVMEKLRNNPLALNQVTRTPCGFETGMNCKSISKTASAAHTGVSEDKDNALLSASLVSAVPFKAPPPLSSQAGTVPVSTFSSSSHNTLLVAHSPKLPPGSSGSSGSTSVVKASSSIPANNPLVAQLLQGKEVPMEQILPKPLTRVEIKTLTLPVKEGKETTIVSRPGPPREGEGQLLITFPASGKPSLSHCGQSQDPPPLCSLPGQDLWSKPTDLYSSQETSGRSAQEHILQTVMQKVPMQSLPPAPSPPPCLPLLPSHFPLESSSTSQSFTLGFIGRRTFKPAMSGHYLLNVSTYGRCPENLRRNLALPPESHLRSDGPLVKFEEQEQTSRDDSDSSSGEDEGDTDGDVTEDEAAHLKVKEESLAHEGGGGRGRQAAPNVKLEQAGVSHKEGSIRLFSAGQDYAESSSAKYFIQAAQEQVAQAVRGEMRPCSRELQTGAPANAIPQRPLLLSPSPSPQLFGNPAPAQLVGPGYSGTINVSTSPDMHQETLLTGLSDPSRMGDVVSFSVTVTAIPASQSANTGSHGQSLRGQAFAEDGGLEDLPSKCYCRLKAMIVCKGCGAFCHDDCIGPSKLCVSCLVVR</sequence>
<feature type="compositionally biased region" description="Acidic residues" evidence="10">
    <location>
        <begin position="1144"/>
        <end position="1158"/>
    </location>
</feature>
<accession>A0A9F5J5G0</accession>
<protein>
    <submittedName>
        <fullName evidence="14">Polycomb group protein ASXL2 isoform X1</fullName>
    </submittedName>
</protein>
<dbReference type="PANTHER" id="PTHR13578">
    <property type="entry name" value="ADDITIONAL SEX COMBS LIKE PROTEIN ASXL"/>
    <property type="match status" value="1"/>
</dbReference>
<evidence type="ECO:0000313" key="13">
    <source>
        <dbReference type="Proteomes" id="UP000695026"/>
    </source>
</evidence>
<evidence type="ECO:0000259" key="11">
    <source>
        <dbReference type="PROSITE" id="PS51913"/>
    </source>
</evidence>
<dbReference type="GO" id="GO:0042975">
    <property type="term" value="F:peroxisome proliferator activated receptor binding"/>
    <property type="evidence" value="ECO:0007669"/>
    <property type="project" value="TreeGrafter"/>
</dbReference>
<comment type="similarity">
    <text evidence="2">Belongs to the Asx family.</text>
</comment>
<dbReference type="OrthoDB" id="9348951at2759"/>
<evidence type="ECO:0000256" key="7">
    <source>
        <dbReference type="ARBA" id="ARBA00023015"/>
    </source>
</evidence>
<keyword evidence="7" id="KW-0805">Transcription regulation</keyword>
<organism evidence="13 14">
    <name type="scientific">Python bivittatus</name>
    <name type="common">Burmese python</name>
    <name type="synonym">Python molurus bivittatus</name>
    <dbReference type="NCBI Taxonomy" id="176946"/>
    <lineage>
        <taxon>Eukaryota</taxon>
        <taxon>Metazoa</taxon>
        <taxon>Chordata</taxon>
        <taxon>Craniata</taxon>
        <taxon>Vertebrata</taxon>
        <taxon>Euteleostomi</taxon>
        <taxon>Lepidosauria</taxon>
        <taxon>Squamata</taxon>
        <taxon>Bifurcata</taxon>
        <taxon>Unidentata</taxon>
        <taxon>Episquamata</taxon>
        <taxon>Toxicofera</taxon>
        <taxon>Serpentes</taxon>
        <taxon>Henophidia</taxon>
        <taxon>Pythonidae</taxon>
        <taxon>Python</taxon>
    </lineage>
</organism>
<dbReference type="Pfam" id="PF05066">
    <property type="entry name" value="HARE-HTH"/>
    <property type="match status" value="1"/>
</dbReference>
<dbReference type="CTD" id="55252"/>
<feature type="compositionally biased region" description="Low complexity" evidence="10">
    <location>
        <begin position="739"/>
        <end position="749"/>
    </location>
</feature>
<keyword evidence="3" id="KW-0678">Repressor</keyword>
<dbReference type="GO" id="GO:0003682">
    <property type="term" value="F:chromatin binding"/>
    <property type="evidence" value="ECO:0007669"/>
    <property type="project" value="TreeGrafter"/>
</dbReference>
<feature type="domain" description="DEUBAD" evidence="12">
    <location>
        <begin position="282"/>
        <end position="391"/>
    </location>
</feature>
<feature type="compositionally biased region" description="Basic and acidic residues" evidence="10">
    <location>
        <begin position="1159"/>
        <end position="1171"/>
    </location>
</feature>
<keyword evidence="9" id="KW-0539">Nucleus</keyword>
<dbReference type="GO" id="GO:0008270">
    <property type="term" value="F:zinc ion binding"/>
    <property type="evidence" value="ECO:0007669"/>
    <property type="project" value="UniProtKB-KW"/>
</dbReference>
<dbReference type="GO" id="GO:0035517">
    <property type="term" value="C:PR-DUB complex"/>
    <property type="evidence" value="ECO:0007669"/>
    <property type="project" value="TreeGrafter"/>
</dbReference>
<dbReference type="InterPro" id="IPR007759">
    <property type="entry name" value="Asxl_HARE-HTH"/>
</dbReference>
<dbReference type="Pfam" id="PF13919">
    <property type="entry name" value="ASXH"/>
    <property type="match status" value="1"/>
</dbReference>
<feature type="compositionally biased region" description="Pro residues" evidence="10">
    <location>
        <begin position="723"/>
        <end position="738"/>
    </location>
</feature>
<evidence type="ECO:0000256" key="9">
    <source>
        <dbReference type="ARBA" id="ARBA00023242"/>
    </source>
</evidence>
<evidence type="ECO:0000256" key="6">
    <source>
        <dbReference type="ARBA" id="ARBA00022833"/>
    </source>
</evidence>
<evidence type="ECO:0000256" key="3">
    <source>
        <dbReference type="ARBA" id="ARBA00022491"/>
    </source>
</evidence>
<dbReference type="RefSeq" id="XP_025033332.1">
    <property type="nucleotide sequence ID" value="XM_025177564.1"/>
</dbReference>
<feature type="compositionally biased region" description="Polar residues" evidence="10">
    <location>
        <begin position="186"/>
        <end position="195"/>
    </location>
</feature>
<feature type="compositionally biased region" description="Basic and acidic residues" evidence="10">
    <location>
        <begin position="458"/>
        <end position="469"/>
    </location>
</feature>
<feature type="compositionally biased region" description="Polar residues" evidence="10">
    <location>
        <begin position="757"/>
        <end position="776"/>
    </location>
</feature>
<dbReference type="InterPro" id="IPR044867">
    <property type="entry name" value="DEUBAD_dom"/>
</dbReference>
<keyword evidence="4" id="KW-0479">Metal-binding</keyword>
<keyword evidence="13" id="KW-1185">Reference proteome</keyword>
<keyword evidence="8" id="KW-0804">Transcription</keyword>
<evidence type="ECO:0000256" key="2">
    <source>
        <dbReference type="ARBA" id="ARBA00006391"/>
    </source>
</evidence>
<evidence type="ECO:0000313" key="14">
    <source>
        <dbReference type="RefSeq" id="XP_025033332.1"/>
    </source>
</evidence>
<dbReference type="OMA" id="WELKQSE"/>
<dbReference type="Pfam" id="PF13922">
    <property type="entry name" value="PHD_3"/>
    <property type="match status" value="1"/>
</dbReference>
<evidence type="ECO:0000256" key="4">
    <source>
        <dbReference type="ARBA" id="ARBA00022723"/>
    </source>
</evidence>
<feature type="compositionally biased region" description="Low complexity" evidence="10">
    <location>
        <begin position="230"/>
        <end position="249"/>
    </location>
</feature>
<dbReference type="InterPro" id="IPR028020">
    <property type="entry name" value="ASX_DEUBAD_dom"/>
</dbReference>